<evidence type="ECO:0000313" key="1">
    <source>
        <dbReference type="EMBL" id="GMS98181.1"/>
    </source>
</evidence>
<organism evidence="1 2">
    <name type="scientific">Pristionchus entomophagus</name>
    <dbReference type="NCBI Taxonomy" id="358040"/>
    <lineage>
        <taxon>Eukaryota</taxon>
        <taxon>Metazoa</taxon>
        <taxon>Ecdysozoa</taxon>
        <taxon>Nematoda</taxon>
        <taxon>Chromadorea</taxon>
        <taxon>Rhabditida</taxon>
        <taxon>Rhabditina</taxon>
        <taxon>Diplogasteromorpha</taxon>
        <taxon>Diplogasteroidea</taxon>
        <taxon>Neodiplogasteridae</taxon>
        <taxon>Pristionchus</taxon>
    </lineage>
</organism>
<sequence>KYLGLLHDRLQRFHNMASNCDSTHSLRERFNKALKNSLPLPNPSTPSFDIPFISIGQILSAISQLVPKRNMTISAPKCTVLHLGRLKTRSQYILNGSIITPKKIVRDLGIFFSDNLHFEHHIN</sequence>
<keyword evidence="2" id="KW-1185">Reference proteome</keyword>
<dbReference type="Proteomes" id="UP001432027">
    <property type="component" value="Unassembled WGS sequence"/>
</dbReference>
<proteinExistence type="predicted"/>
<reference evidence="1" key="1">
    <citation type="submission" date="2023-10" db="EMBL/GenBank/DDBJ databases">
        <title>Genome assembly of Pristionchus species.</title>
        <authorList>
            <person name="Yoshida K."/>
            <person name="Sommer R.J."/>
        </authorList>
    </citation>
    <scope>NUCLEOTIDE SEQUENCE</scope>
    <source>
        <strain evidence="1">RS0144</strain>
    </source>
</reference>
<evidence type="ECO:0008006" key="3">
    <source>
        <dbReference type="Google" id="ProtNLM"/>
    </source>
</evidence>
<comment type="caution">
    <text evidence="1">The sequence shown here is derived from an EMBL/GenBank/DDBJ whole genome shotgun (WGS) entry which is preliminary data.</text>
</comment>
<accession>A0AAV5TVB1</accession>
<protein>
    <recommendedName>
        <fullName evidence="3">Reverse transcriptase domain-containing protein</fullName>
    </recommendedName>
</protein>
<dbReference type="EMBL" id="BTSX01000005">
    <property type="protein sequence ID" value="GMS98181.1"/>
    <property type="molecule type" value="Genomic_DNA"/>
</dbReference>
<dbReference type="AlphaFoldDB" id="A0AAV5TVB1"/>
<evidence type="ECO:0000313" key="2">
    <source>
        <dbReference type="Proteomes" id="UP001432027"/>
    </source>
</evidence>
<dbReference type="PRINTS" id="PR01345">
    <property type="entry name" value="CERVTRCPTASE"/>
</dbReference>
<gene>
    <name evidence="1" type="ORF">PENTCL1PPCAC_20356</name>
</gene>
<feature type="non-terminal residue" evidence="1">
    <location>
        <position position="1"/>
    </location>
</feature>
<name>A0AAV5TVB1_9BILA</name>